<dbReference type="PANTHER" id="PTHR10013">
    <property type="entry name" value="GENERAL VESICULAR TRANSPORT FACTOR P115"/>
    <property type="match status" value="1"/>
</dbReference>
<dbReference type="Gene3D" id="1.25.10.10">
    <property type="entry name" value="Leucine-rich Repeat Variant"/>
    <property type="match status" value="1"/>
</dbReference>
<keyword evidence="5" id="KW-0963">Cytoplasm</keyword>
<dbReference type="Pfam" id="PF04871">
    <property type="entry name" value="Uso1_p115_C"/>
    <property type="match status" value="1"/>
</dbReference>
<dbReference type="GO" id="GO:0012507">
    <property type="term" value="C:ER to Golgi transport vesicle membrane"/>
    <property type="evidence" value="ECO:0007669"/>
    <property type="project" value="TreeGrafter"/>
</dbReference>
<feature type="region of interest" description="Disordered" evidence="11">
    <location>
        <begin position="673"/>
        <end position="702"/>
    </location>
</feature>
<dbReference type="GO" id="GO:0006886">
    <property type="term" value="P:intracellular protein transport"/>
    <property type="evidence" value="ECO:0007669"/>
    <property type="project" value="InterPro"/>
</dbReference>
<dbReference type="GO" id="GO:0048280">
    <property type="term" value="P:vesicle fusion with Golgi apparatus"/>
    <property type="evidence" value="ECO:0007669"/>
    <property type="project" value="InterPro"/>
</dbReference>
<evidence type="ECO:0000256" key="6">
    <source>
        <dbReference type="ARBA" id="ARBA00022737"/>
    </source>
</evidence>
<gene>
    <name evidence="14" type="ORF">CTOB1V02_LOCUS605</name>
</gene>
<dbReference type="InterPro" id="IPR024095">
    <property type="entry name" value="Vesicle_P115"/>
</dbReference>
<dbReference type="PROSITE" id="PS50176">
    <property type="entry name" value="ARM_REPEAT"/>
    <property type="match status" value="1"/>
</dbReference>
<keyword evidence="6" id="KW-0677">Repeat</keyword>
<name>A0A7R8W0U4_9CRUS</name>
<feature type="coiled-coil region" evidence="10">
    <location>
        <begin position="799"/>
        <end position="840"/>
    </location>
</feature>
<comment type="subcellular location">
    <subcellularLocation>
        <location evidence="2">Cytoplasm</location>
    </subcellularLocation>
    <subcellularLocation>
        <location evidence="1">Golgi apparatus membrane</location>
        <topology evidence="1">Peripheral membrane protein</topology>
    </subcellularLocation>
</comment>
<evidence type="ECO:0000259" key="13">
    <source>
        <dbReference type="Pfam" id="PF04871"/>
    </source>
</evidence>
<dbReference type="GO" id="GO:0005795">
    <property type="term" value="C:Golgi stack"/>
    <property type="evidence" value="ECO:0007669"/>
    <property type="project" value="TreeGrafter"/>
</dbReference>
<evidence type="ECO:0000313" key="14">
    <source>
        <dbReference type="EMBL" id="CAD7222603.1"/>
    </source>
</evidence>
<feature type="compositionally biased region" description="Basic and acidic residues" evidence="11">
    <location>
        <begin position="676"/>
        <end position="686"/>
    </location>
</feature>
<evidence type="ECO:0000256" key="8">
    <source>
        <dbReference type="ARBA" id="ARBA00023054"/>
    </source>
</evidence>
<dbReference type="GO" id="GO:0005783">
    <property type="term" value="C:endoplasmic reticulum"/>
    <property type="evidence" value="ECO:0007669"/>
    <property type="project" value="TreeGrafter"/>
</dbReference>
<evidence type="ECO:0000256" key="7">
    <source>
        <dbReference type="ARBA" id="ARBA00023034"/>
    </source>
</evidence>
<feature type="compositionally biased region" description="Low complexity" evidence="11">
    <location>
        <begin position="861"/>
        <end position="872"/>
    </location>
</feature>
<feature type="domain" description="Uso1/p115-like vesicle tethering protein C-terminal" evidence="13">
    <location>
        <begin position="712"/>
        <end position="862"/>
    </location>
</feature>
<dbReference type="InterPro" id="IPR006953">
    <property type="entry name" value="Vesicle_Uso1_P115_head"/>
</dbReference>
<keyword evidence="8 10" id="KW-0175">Coiled coil</keyword>
<comment type="similarity">
    <text evidence="3">Belongs to the VDP/USO1/EDE1 family.</text>
</comment>
<organism evidence="14">
    <name type="scientific">Cyprideis torosa</name>
    <dbReference type="NCBI Taxonomy" id="163714"/>
    <lineage>
        <taxon>Eukaryota</taxon>
        <taxon>Metazoa</taxon>
        <taxon>Ecdysozoa</taxon>
        <taxon>Arthropoda</taxon>
        <taxon>Crustacea</taxon>
        <taxon>Oligostraca</taxon>
        <taxon>Ostracoda</taxon>
        <taxon>Podocopa</taxon>
        <taxon>Podocopida</taxon>
        <taxon>Cytherocopina</taxon>
        <taxon>Cytheroidea</taxon>
        <taxon>Cytherideidae</taxon>
        <taxon>Cyprideis</taxon>
    </lineage>
</organism>
<dbReference type="FunFam" id="1.25.10.10:FF:000394">
    <property type="entry name" value="general vesicular transport factor p115"/>
    <property type="match status" value="1"/>
</dbReference>
<dbReference type="PANTHER" id="PTHR10013:SF0">
    <property type="entry name" value="GENERAL VESICULAR TRANSPORT FACTOR P115"/>
    <property type="match status" value="1"/>
</dbReference>
<dbReference type="InterPro" id="IPR000225">
    <property type="entry name" value="Armadillo"/>
</dbReference>
<dbReference type="InterPro" id="IPR006955">
    <property type="entry name" value="Uso1_p115_C"/>
</dbReference>
<evidence type="ECO:0000256" key="5">
    <source>
        <dbReference type="ARBA" id="ARBA00022490"/>
    </source>
</evidence>
<keyword evidence="7" id="KW-0333">Golgi apparatus</keyword>
<protein>
    <recommendedName>
        <fullName evidence="4">General vesicular transport factor p115</fullName>
    </recommendedName>
</protein>
<dbReference type="InterPro" id="IPR041209">
    <property type="entry name" value="P115_Arm_rpt"/>
</dbReference>
<proteinExistence type="inferred from homology"/>
<evidence type="ECO:0000256" key="9">
    <source>
        <dbReference type="ARBA" id="ARBA00023136"/>
    </source>
</evidence>
<dbReference type="SMART" id="SM00185">
    <property type="entry name" value="ARM"/>
    <property type="match status" value="2"/>
</dbReference>
<accession>A0A7R8W0U4</accession>
<evidence type="ECO:0000256" key="2">
    <source>
        <dbReference type="ARBA" id="ARBA00004496"/>
    </source>
</evidence>
<dbReference type="GO" id="GO:0006888">
    <property type="term" value="P:endoplasmic reticulum to Golgi vesicle-mediated transport"/>
    <property type="evidence" value="ECO:0007669"/>
    <property type="project" value="TreeGrafter"/>
</dbReference>
<feature type="region of interest" description="Disordered" evidence="11">
    <location>
        <begin position="1"/>
        <end position="24"/>
    </location>
</feature>
<dbReference type="Pfam" id="PF18770">
    <property type="entry name" value="Arm_vescicular"/>
    <property type="match status" value="1"/>
</dbReference>
<evidence type="ECO:0000256" key="10">
    <source>
        <dbReference type="SAM" id="Coils"/>
    </source>
</evidence>
<evidence type="ECO:0000259" key="12">
    <source>
        <dbReference type="Pfam" id="PF04869"/>
    </source>
</evidence>
<evidence type="ECO:0000256" key="3">
    <source>
        <dbReference type="ARBA" id="ARBA00006960"/>
    </source>
</evidence>
<reference evidence="14" key="1">
    <citation type="submission" date="2020-11" db="EMBL/GenBank/DDBJ databases">
        <authorList>
            <person name="Tran Van P."/>
        </authorList>
    </citation>
    <scope>NUCLEOTIDE SEQUENCE</scope>
</reference>
<feature type="region of interest" description="Disordered" evidence="11">
    <location>
        <begin position="844"/>
        <end position="872"/>
    </location>
</feature>
<dbReference type="GO" id="GO:0000139">
    <property type="term" value="C:Golgi membrane"/>
    <property type="evidence" value="ECO:0007669"/>
    <property type="project" value="UniProtKB-SubCell"/>
</dbReference>
<dbReference type="InterPro" id="IPR011989">
    <property type="entry name" value="ARM-like"/>
</dbReference>
<dbReference type="Pfam" id="PF04869">
    <property type="entry name" value="Uso1_p115_head"/>
    <property type="match status" value="1"/>
</dbReference>
<dbReference type="InterPro" id="IPR016024">
    <property type="entry name" value="ARM-type_fold"/>
</dbReference>
<dbReference type="GO" id="GO:0045056">
    <property type="term" value="P:transcytosis"/>
    <property type="evidence" value="ECO:0007669"/>
    <property type="project" value="TreeGrafter"/>
</dbReference>
<evidence type="ECO:0000256" key="11">
    <source>
        <dbReference type="SAM" id="MobiDB-lite"/>
    </source>
</evidence>
<dbReference type="AlphaFoldDB" id="A0A7R8W0U4"/>
<dbReference type="GO" id="GO:0048211">
    <property type="term" value="P:Golgi vesicle docking"/>
    <property type="evidence" value="ECO:0007669"/>
    <property type="project" value="TreeGrafter"/>
</dbReference>
<dbReference type="OrthoDB" id="198977at2759"/>
<evidence type="ECO:0000256" key="1">
    <source>
        <dbReference type="ARBA" id="ARBA00004395"/>
    </source>
</evidence>
<dbReference type="SUPFAM" id="SSF48371">
    <property type="entry name" value="ARM repeat"/>
    <property type="match status" value="1"/>
</dbReference>
<feature type="domain" description="Vesicle tethering protein Uso1/P115-like head" evidence="12">
    <location>
        <begin position="354"/>
        <end position="644"/>
    </location>
</feature>
<evidence type="ECO:0000256" key="4">
    <source>
        <dbReference type="ARBA" id="ARBA00018243"/>
    </source>
</evidence>
<sequence length="872" mass="96217">MELLRTGFKTVLGTPTSPQGPSGAETVERLLDRVQSSTLLDDRRDGCRGLKALSKKYRMEVGAQGLSVLIQVLEMDRTDPEIVSYALDTLCNITSADPFDEELTTEEVPAESLRHLGENFTEMFIKRPENVALVLNLLDETDFRVRWPIVKFITQLLTNRPKELQDCILVCPMGVSKLMDLLSDAREVIRNDTLLLLNQLTKGNANLQKIVAFENAFDRIFDVMEVEGFSDGGVVVEDCLLLLLNLLKNNPSNQSFFKEGSYVQRIVPFFNLTDSDEGWPAQKVANAHLMLQVVRTLVSPSIPQHTLLAVQTVMHSCGLLKSLCVVLMMSGVPAEVLTETLNTVAEVIRGCRSSQEQFGMVTAPTDPPRQGADGRKQKPAVVVLLMSMVNEKQPFALRCAVLYCFQCYLFKYALGQSQVVQTLLPASADASASISAGQLLCGGVFSTDPSSNWLASVALLHCLVDNAAQKEQLLRVQLATGVGSPPISLLEQTTIILQQSPKPQTRLGILMLLCVWLSHCSVAVAHFLAIPANVPYLTAQVGSNESDDNEDVCQSLCAFLLGITVVFNDNSVENATPNRLMDLIRKRVGLERFAGKLNLASRHESFTLAVKSPQFKFKSPADLLLDHEFCRLYRNLESSVTKALGLSSDVNSPTLIPSEVTERLKSLEGTASNLQRENERLREENSRLQQTLNSSPGGGEPFPMPPESVLAEQLNQLRQINDELQHAIMARDNRIQELEQSLSLRNSVQPGMEHLTNGVAGIDLQASGSAVALDRNNSSRVFVNGRDASADLSSLCTQLDRMQVSLRTKEQELEILQKDHEDLLELMADYDVKMREYKKRLKAHGETVALSDSEEEEGEPDSAPSSSGMNHV</sequence>
<keyword evidence="9" id="KW-0472">Membrane</keyword>
<dbReference type="EMBL" id="OB660080">
    <property type="protein sequence ID" value="CAD7222603.1"/>
    <property type="molecule type" value="Genomic_DNA"/>
</dbReference>